<feature type="transmembrane region" description="Helical" evidence="1">
    <location>
        <begin position="12"/>
        <end position="33"/>
    </location>
</feature>
<sequence>MGEALNWIRTHRAFAGGLGAAVVGLAAIMTAAMTRPPLEFGWFAYAPLSPSVLLPGPTAGEIFGLGLAALGLIIIAGAFGYLRGRRAP</sequence>
<feature type="transmembrane region" description="Helical" evidence="1">
    <location>
        <begin position="62"/>
        <end position="82"/>
    </location>
</feature>
<proteinExistence type="predicted"/>
<dbReference type="EMBL" id="JBHUGA010000009">
    <property type="protein sequence ID" value="MFD1845749.1"/>
    <property type="molecule type" value="Genomic_DNA"/>
</dbReference>
<keyword evidence="1" id="KW-0472">Membrane</keyword>
<name>A0ABW4Q3D5_9MICC</name>
<keyword evidence="1" id="KW-1133">Transmembrane helix</keyword>
<dbReference type="Proteomes" id="UP001597307">
    <property type="component" value="Unassembled WGS sequence"/>
</dbReference>
<keyword evidence="1" id="KW-0812">Transmembrane</keyword>
<dbReference type="RefSeq" id="WP_343877946.1">
    <property type="nucleotide sequence ID" value="NZ_BAAAIJ010000009.1"/>
</dbReference>
<gene>
    <name evidence="2" type="ORF">ACFSFX_03970</name>
</gene>
<evidence type="ECO:0000256" key="1">
    <source>
        <dbReference type="SAM" id="Phobius"/>
    </source>
</evidence>
<organism evidence="2 3">
    <name type="scientific">Arthrobacter flavus</name>
    <dbReference type="NCBI Taxonomy" id="95172"/>
    <lineage>
        <taxon>Bacteria</taxon>
        <taxon>Bacillati</taxon>
        <taxon>Actinomycetota</taxon>
        <taxon>Actinomycetes</taxon>
        <taxon>Micrococcales</taxon>
        <taxon>Micrococcaceae</taxon>
        <taxon>Arthrobacter</taxon>
    </lineage>
</organism>
<evidence type="ECO:0000313" key="2">
    <source>
        <dbReference type="EMBL" id="MFD1845749.1"/>
    </source>
</evidence>
<accession>A0ABW4Q3D5</accession>
<comment type="caution">
    <text evidence="2">The sequence shown here is derived from an EMBL/GenBank/DDBJ whole genome shotgun (WGS) entry which is preliminary data.</text>
</comment>
<evidence type="ECO:0000313" key="3">
    <source>
        <dbReference type="Proteomes" id="UP001597307"/>
    </source>
</evidence>
<keyword evidence="3" id="KW-1185">Reference proteome</keyword>
<reference evidence="3" key="1">
    <citation type="journal article" date="2019" name="Int. J. Syst. Evol. Microbiol.">
        <title>The Global Catalogue of Microorganisms (GCM) 10K type strain sequencing project: providing services to taxonomists for standard genome sequencing and annotation.</title>
        <authorList>
            <consortium name="The Broad Institute Genomics Platform"/>
            <consortium name="The Broad Institute Genome Sequencing Center for Infectious Disease"/>
            <person name="Wu L."/>
            <person name="Ma J."/>
        </authorList>
    </citation>
    <scope>NUCLEOTIDE SEQUENCE [LARGE SCALE GENOMIC DNA]</scope>
    <source>
        <strain evidence="3">JCM 11496</strain>
    </source>
</reference>
<protein>
    <submittedName>
        <fullName evidence="2">Uncharacterized protein</fullName>
    </submittedName>
</protein>